<accession>A0A8S9XKN5</accession>
<dbReference type="PRINTS" id="PR00024">
    <property type="entry name" value="HOMEOBOX"/>
</dbReference>
<evidence type="ECO:0000256" key="1">
    <source>
        <dbReference type="ARBA" id="ARBA00004123"/>
    </source>
</evidence>
<evidence type="ECO:0000313" key="8">
    <source>
        <dbReference type="EMBL" id="KAF6208841.1"/>
    </source>
</evidence>
<dbReference type="PROSITE" id="PS50071">
    <property type="entry name" value="HOMEOBOX_2"/>
    <property type="match status" value="1"/>
</dbReference>
<feature type="non-terminal residue" evidence="8">
    <location>
        <position position="114"/>
    </location>
</feature>
<dbReference type="GO" id="GO:0000981">
    <property type="term" value="F:DNA-binding transcription factor activity, RNA polymerase II-specific"/>
    <property type="evidence" value="ECO:0007669"/>
    <property type="project" value="InterPro"/>
</dbReference>
<dbReference type="PANTHER" id="PTHR24333:SF8">
    <property type="entry name" value="HOMEOBOX PROTEIN CEH-62"/>
    <property type="match status" value="1"/>
</dbReference>
<gene>
    <name evidence="8" type="ORF">GE061_014582</name>
</gene>
<comment type="caution">
    <text evidence="8">The sequence shown here is derived from an EMBL/GenBank/DDBJ whole genome shotgun (WGS) entry which is preliminary data.</text>
</comment>
<protein>
    <recommendedName>
        <fullName evidence="7">Homeobox domain-containing protein</fullName>
    </recommendedName>
</protein>
<dbReference type="GO" id="GO:0005634">
    <property type="term" value="C:nucleus"/>
    <property type="evidence" value="ECO:0007669"/>
    <property type="project" value="UniProtKB-SubCell"/>
</dbReference>
<dbReference type="InterPro" id="IPR050848">
    <property type="entry name" value="Homeobox_TF"/>
</dbReference>
<evidence type="ECO:0000256" key="5">
    <source>
        <dbReference type="PROSITE-ProRule" id="PRU00108"/>
    </source>
</evidence>
<comment type="subcellular location">
    <subcellularLocation>
        <location evidence="1 5 6">Nucleus</location>
    </subcellularLocation>
</comment>
<dbReference type="EMBL" id="WIXP02000006">
    <property type="protein sequence ID" value="KAF6208841.1"/>
    <property type="molecule type" value="Genomic_DNA"/>
</dbReference>
<name>A0A8S9XKN5_APOLU</name>
<dbReference type="AlphaFoldDB" id="A0A8S9XKN5"/>
<evidence type="ECO:0000259" key="7">
    <source>
        <dbReference type="PROSITE" id="PS50071"/>
    </source>
</evidence>
<proteinExistence type="predicted"/>
<evidence type="ECO:0000256" key="2">
    <source>
        <dbReference type="ARBA" id="ARBA00023125"/>
    </source>
</evidence>
<dbReference type="OrthoDB" id="6159439at2759"/>
<keyword evidence="9" id="KW-1185">Reference proteome</keyword>
<dbReference type="InterPro" id="IPR020479">
    <property type="entry name" value="HD_metazoa"/>
</dbReference>
<dbReference type="InterPro" id="IPR000047">
    <property type="entry name" value="HTH_motif"/>
</dbReference>
<evidence type="ECO:0000256" key="3">
    <source>
        <dbReference type="ARBA" id="ARBA00023155"/>
    </source>
</evidence>
<keyword evidence="3 5" id="KW-0371">Homeobox</keyword>
<dbReference type="PROSITE" id="PS00027">
    <property type="entry name" value="HOMEOBOX_1"/>
    <property type="match status" value="1"/>
</dbReference>
<dbReference type="Pfam" id="PF00046">
    <property type="entry name" value="Homeodomain"/>
    <property type="match status" value="1"/>
</dbReference>
<keyword evidence="4 5" id="KW-0539">Nucleus</keyword>
<dbReference type="SUPFAM" id="SSF46689">
    <property type="entry name" value="Homeodomain-like"/>
    <property type="match status" value="1"/>
</dbReference>
<dbReference type="Gene3D" id="1.10.10.60">
    <property type="entry name" value="Homeodomain-like"/>
    <property type="match status" value="1"/>
</dbReference>
<evidence type="ECO:0000256" key="6">
    <source>
        <dbReference type="RuleBase" id="RU000682"/>
    </source>
</evidence>
<dbReference type="InterPro" id="IPR017970">
    <property type="entry name" value="Homeobox_CS"/>
</dbReference>
<dbReference type="InterPro" id="IPR009057">
    <property type="entry name" value="Homeodomain-like_sf"/>
</dbReference>
<evidence type="ECO:0000313" key="9">
    <source>
        <dbReference type="Proteomes" id="UP000466442"/>
    </source>
</evidence>
<keyword evidence="2 5" id="KW-0238">DNA-binding</keyword>
<dbReference type="GO" id="GO:0003677">
    <property type="term" value="F:DNA binding"/>
    <property type="evidence" value="ECO:0007669"/>
    <property type="project" value="UniProtKB-UniRule"/>
</dbReference>
<dbReference type="PANTHER" id="PTHR24333">
    <property type="entry name" value="HOMEO BOX HB9 LIKE A-RELATED"/>
    <property type="match status" value="1"/>
</dbReference>
<organism evidence="8 9">
    <name type="scientific">Apolygus lucorum</name>
    <name type="common">Small green plant bug</name>
    <name type="synonym">Lygocoris lucorum</name>
    <dbReference type="NCBI Taxonomy" id="248454"/>
    <lineage>
        <taxon>Eukaryota</taxon>
        <taxon>Metazoa</taxon>
        <taxon>Ecdysozoa</taxon>
        <taxon>Arthropoda</taxon>
        <taxon>Hexapoda</taxon>
        <taxon>Insecta</taxon>
        <taxon>Pterygota</taxon>
        <taxon>Neoptera</taxon>
        <taxon>Paraneoptera</taxon>
        <taxon>Hemiptera</taxon>
        <taxon>Heteroptera</taxon>
        <taxon>Panheteroptera</taxon>
        <taxon>Cimicomorpha</taxon>
        <taxon>Miridae</taxon>
        <taxon>Mirini</taxon>
        <taxon>Apolygus</taxon>
    </lineage>
</organism>
<dbReference type="Proteomes" id="UP000466442">
    <property type="component" value="Unassembled WGS sequence"/>
</dbReference>
<feature type="domain" description="Homeobox" evidence="7">
    <location>
        <begin position="46"/>
        <end position="106"/>
    </location>
</feature>
<dbReference type="InterPro" id="IPR001356">
    <property type="entry name" value="HD"/>
</dbReference>
<dbReference type="SMART" id="SM00389">
    <property type="entry name" value="HOX"/>
    <property type="match status" value="1"/>
</dbReference>
<dbReference type="PRINTS" id="PR00031">
    <property type="entry name" value="HTHREPRESSR"/>
</dbReference>
<feature type="DNA-binding region" description="Homeobox" evidence="5">
    <location>
        <begin position="48"/>
        <end position="107"/>
    </location>
</feature>
<sequence>VEDPGVYQTRTAHLAHNNMDQHSTIAPQTNNHMGLQNPQCIQYRQNQEFRKRVVFSANQLEELDKEFRMNKYPNKPRRVTLAQSLGLTEYQVQIWFQNRRQRFKEEQLRGYQPV</sequence>
<evidence type="ECO:0000256" key="4">
    <source>
        <dbReference type="ARBA" id="ARBA00023242"/>
    </source>
</evidence>
<dbReference type="CDD" id="cd00086">
    <property type="entry name" value="homeodomain"/>
    <property type="match status" value="1"/>
</dbReference>
<reference evidence="8" key="1">
    <citation type="journal article" date="2021" name="Mol. Ecol. Resour.">
        <title>Apolygus lucorum genome provides insights into omnivorousness and mesophyll feeding.</title>
        <authorList>
            <person name="Liu Y."/>
            <person name="Liu H."/>
            <person name="Wang H."/>
            <person name="Huang T."/>
            <person name="Liu B."/>
            <person name="Yang B."/>
            <person name="Yin L."/>
            <person name="Li B."/>
            <person name="Zhang Y."/>
            <person name="Zhang S."/>
            <person name="Jiang F."/>
            <person name="Zhang X."/>
            <person name="Ren Y."/>
            <person name="Wang B."/>
            <person name="Wang S."/>
            <person name="Lu Y."/>
            <person name="Wu K."/>
            <person name="Fan W."/>
            <person name="Wang G."/>
        </authorList>
    </citation>
    <scope>NUCLEOTIDE SEQUENCE</scope>
    <source>
        <strain evidence="8">12Hb</strain>
    </source>
</reference>